<protein>
    <recommendedName>
        <fullName evidence="1">Restriction endonuclease type IV Mrr domain-containing protein</fullName>
    </recommendedName>
</protein>
<dbReference type="STRING" id="387631.Asulf_01352"/>
<evidence type="ECO:0000313" key="3">
    <source>
        <dbReference type="Proteomes" id="UP000013307"/>
    </source>
</evidence>
<accession>N0BE97</accession>
<dbReference type="Proteomes" id="UP000013307">
    <property type="component" value="Chromosome"/>
</dbReference>
<dbReference type="GO" id="GO:0009307">
    <property type="term" value="P:DNA restriction-modification system"/>
    <property type="evidence" value="ECO:0007669"/>
    <property type="project" value="InterPro"/>
</dbReference>
<dbReference type="InterPro" id="IPR011335">
    <property type="entry name" value="Restrct_endonuc-II-like"/>
</dbReference>
<dbReference type="Gene3D" id="3.40.1350.10">
    <property type="match status" value="1"/>
</dbReference>
<keyword evidence="3" id="KW-1185">Reference proteome</keyword>
<dbReference type="GO" id="GO:0004519">
    <property type="term" value="F:endonuclease activity"/>
    <property type="evidence" value="ECO:0007669"/>
    <property type="project" value="InterPro"/>
</dbReference>
<dbReference type="KEGG" id="ast:Asulf_01352"/>
<dbReference type="InterPro" id="IPR007560">
    <property type="entry name" value="Restrct_endonuc_IV_Mrr"/>
</dbReference>
<organism evidence="2 3">
    <name type="scientific">Archaeoglobus sulfaticallidus PM70-1</name>
    <dbReference type="NCBI Taxonomy" id="387631"/>
    <lineage>
        <taxon>Archaea</taxon>
        <taxon>Methanobacteriati</taxon>
        <taxon>Methanobacteriota</taxon>
        <taxon>Archaeoglobi</taxon>
        <taxon>Archaeoglobales</taxon>
        <taxon>Archaeoglobaceae</taxon>
        <taxon>Archaeoglobus</taxon>
    </lineage>
</organism>
<dbReference type="Pfam" id="PF04471">
    <property type="entry name" value="Mrr_cat"/>
    <property type="match status" value="1"/>
</dbReference>
<proteinExistence type="predicted"/>
<dbReference type="eggNOG" id="arCOG00919">
    <property type="taxonomic scope" value="Archaea"/>
</dbReference>
<feature type="domain" description="Restriction endonuclease type IV Mrr" evidence="1">
    <location>
        <begin position="12"/>
        <end position="77"/>
    </location>
</feature>
<name>N0BE97_9EURY</name>
<reference evidence="2 3" key="1">
    <citation type="journal article" date="2013" name="Genome Announc.">
        <title>Complete Genome Sequence of the Thermophilic and Facultatively Chemolithoautotrophic Sulfate Reducer Archaeoglobus sulfaticallidus Strain PM70-1T.</title>
        <authorList>
            <person name="Stokke R."/>
            <person name="Hocking W.P."/>
            <person name="Steinsbu B.O."/>
            <person name="Steen I.H."/>
        </authorList>
    </citation>
    <scope>NUCLEOTIDE SEQUENCE [LARGE SCALE GENOMIC DNA]</scope>
    <source>
        <strain evidence="2">PM70-1</strain>
    </source>
</reference>
<dbReference type="GO" id="GO:0003677">
    <property type="term" value="F:DNA binding"/>
    <property type="evidence" value="ECO:0007669"/>
    <property type="project" value="InterPro"/>
</dbReference>
<evidence type="ECO:0000259" key="1">
    <source>
        <dbReference type="Pfam" id="PF04471"/>
    </source>
</evidence>
<dbReference type="SUPFAM" id="SSF52980">
    <property type="entry name" value="Restriction endonuclease-like"/>
    <property type="match status" value="1"/>
</dbReference>
<dbReference type="EMBL" id="CP005290">
    <property type="protein sequence ID" value="AGK61343.1"/>
    <property type="molecule type" value="Genomic_DNA"/>
</dbReference>
<dbReference type="HOGENOM" id="CLU_2203991_0_0_2"/>
<dbReference type="GeneID" id="15392991"/>
<sequence length="107" mass="12412">MVNSYRRGRIAEKKVVNWLKKLGFKNVRRSGGSRGPHDIYAVSPSGVKTYVQVKSYSARLTKEERRRLRNVAKKRKGFAAYVHYDGRGKFRMLPLGNWSGKRKKGRK</sequence>
<dbReference type="InterPro" id="IPR011856">
    <property type="entry name" value="tRNA_endonuc-like_dom_sf"/>
</dbReference>
<evidence type="ECO:0000313" key="2">
    <source>
        <dbReference type="EMBL" id="AGK61343.1"/>
    </source>
</evidence>
<dbReference type="AlphaFoldDB" id="N0BE97"/>
<dbReference type="OrthoDB" id="376828at2157"/>
<dbReference type="RefSeq" id="WP_015590941.1">
    <property type="nucleotide sequence ID" value="NC_021169.1"/>
</dbReference>
<gene>
    <name evidence="2" type="ORF">Asulf_01352</name>
</gene>